<dbReference type="EMBL" id="CP060244">
    <property type="protein sequence ID" value="QNT77702.1"/>
    <property type="molecule type" value="Genomic_DNA"/>
</dbReference>
<evidence type="ECO:0000256" key="4">
    <source>
        <dbReference type="ARBA" id="ARBA00023235"/>
    </source>
</evidence>
<name>A0A7H1NPJ2_9PROT</name>
<evidence type="ECO:0000259" key="7">
    <source>
        <dbReference type="Pfam" id="PF16198"/>
    </source>
</evidence>
<keyword evidence="3 5" id="KW-0819">tRNA processing</keyword>
<keyword evidence="4 5" id="KW-0413">Isomerase</keyword>
<gene>
    <name evidence="5 8" type="primary">truB</name>
    <name evidence="8" type="ORF">JGUZn3_04530</name>
</gene>
<protein>
    <recommendedName>
        <fullName evidence="5">tRNA pseudouridine synthase B</fullName>
        <ecNumber evidence="5">5.4.99.25</ecNumber>
    </recommendedName>
    <alternativeName>
        <fullName evidence="5">tRNA pseudouridine(55) synthase</fullName>
        <shortName evidence="5">Psi55 synthase</shortName>
    </alternativeName>
    <alternativeName>
        <fullName evidence="5">tRNA pseudouridylate synthase</fullName>
    </alternativeName>
    <alternativeName>
        <fullName evidence="5">tRNA-uridine isomerase</fullName>
    </alternativeName>
</protein>
<reference evidence="8 9" key="1">
    <citation type="submission" date="2020-08" db="EMBL/GenBank/DDBJ databases">
        <title>Complete genome sequence of Entomobacter blattae G55GP.</title>
        <authorList>
            <person name="Poehlein A."/>
            <person name="Guzman J."/>
            <person name="Daniel R."/>
            <person name="Vilcinskas A."/>
        </authorList>
    </citation>
    <scope>NUCLEOTIDE SEQUENCE [LARGE SCALE GENOMIC DNA]</scope>
    <source>
        <strain evidence="8 9">G55GP</strain>
    </source>
</reference>
<dbReference type="AlphaFoldDB" id="A0A7H1NPJ2"/>
<accession>A0A7H1NPJ2</accession>
<evidence type="ECO:0000256" key="5">
    <source>
        <dbReference type="HAMAP-Rule" id="MF_01080"/>
    </source>
</evidence>
<dbReference type="InterPro" id="IPR002501">
    <property type="entry name" value="PsdUridine_synth_N"/>
</dbReference>
<dbReference type="EC" id="5.4.99.25" evidence="5"/>
<evidence type="ECO:0000256" key="3">
    <source>
        <dbReference type="ARBA" id="ARBA00022694"/>
    </source>
</evidence>
<proteinExistence type="inferred from homology"/>
<organism evidence="8 9">
    <name type="scientific">Entomobacter blattae</name>
    <dbReference type="NCBI Taxonomy" id="2762277"/>
    <lineage>
        <taxon>Bacteria</taxon>
        <taxon>Pseudomonadati</taxon>
        <taxon>Pseudomonadota</taxon>
        <taxon>Alphaproteobacteria</taxon>
        <taxon>Acetobacterales</taxon>
        <taxon>Acetobacteraceae</taxon>
        <taxon>Entomobacter</taxon>
    </lineage>
</organism>
<evidence type="ECO:0000313" key="8">
    <source>
        <dbReference type="EMBL" id="QNT77702.1"/>
    </source>
</evidence>
<dbReference type="PANTHER" id="PTHR13767:SF2">
    <property type="entry name" value="PSEUDOURIDYLATE SYNTHASE TRUB1"/>
    <property type="match status" value="1"/>
</dbReference>
<evidence type="ECO:0000256" key="1">
    <source>
        <dbReference type="ARBA" id="ARBA00000385"/>
    </source>
</evidence>
<dbReference type="HAMAP" id="MF_01080">
    <property type="entry name" value="TruB_bact"/>
    <property type="match status" value="1"/>
</dbReference>
<dbReference type="NCBIfam" id="TIGR00431">
    <property type="entry name" value="TruB"/>
    <property type="match status" value="1"/>
</dbReference>
<dbReference type="GO" id="GO:0160148">
    <property type="term" value="F:tRNA pseudouridine(55) synthase activity"/>
    <property type="evidence" value="ECO:0007669"/>
    <property type="project" value="UniProtKB-EC"/>
</dbReference>
<dbReference type="Gene3D" id="3.30.2350.10">
    <property type="entry name" value="Pseudouridine synthase"/>
    <property type="match status" value="1"/>
</dbReference>
<feature type="active site" description="Nucleophile" evidence="5">
    <location>
        <position position="46"/>
    </location>
</feature>
<dbReference type="Proteomes" id="UP000516349">
    <property type="component" value="Chromosome"/>
</dbReference>
<keyword evidence="9" id="KW-1185">Reference proteome</keyword>
<dbReference type="InterPro" id="IPR014780">
    <property type="entry name" value="tRNA_psdUridine_synth_TruB"/>
</dbReference>
<dbReference type="PANTHER" id="PTHR13767">
    <property type="entry name" value="TRNA-PSEUDOURIDINE SYNTHASE"/>
    <property type="match status" value="1"/>
</dbReference>
<comment type="catalytic activity">
    <reaction evidence="1 5">
        <text>uridine(55) in tRNA = pseudouridine(55) in tRNA</text>
        <dbReference type="Rhea" id="RHEA:42532"/>
        <dbReference type="Rhea" id="RHEA-COMP:10101"/>
        <dbReference type="Rhea" id="RHEA-COMP:10102"/>
        <dbReference type="ChEBI" id="CHEBI:65314"/>
        <dbReference type="ChEBI" id="CHEBI:65315"/>
        <dbReference type="EC" id="5.4.99.25"/>
    </reaction>
</comment>
<dbReference type="Pfam" id="PF16198">
    <property type="entry name" value="TruB_C_2"/>
    <property type="match status" value="1"/>
</dbReference>
<dbReference type="Pfam" id="PF01509">
    <property type="entry name" value="TruB_N"/>
    <property type="match status" value="1"/>
</dbReference>
<dbReference type="InterPro" id="IPR020103">
    <property type="entry name" value="PsdUridine_synth_cat_dom_sf"/>
</dbReference>
<feature type="domain" description="Pseudouridine synthase II N-terminal" evidence="6">
    <location>
        <begin position="32"/>
        <end position="179"/>
    </location>
</feature>
<dbReference type="GO" id="GO:0031119">
    <property type="term" value="P:tRNA pseudouridine synthesis"/>
    <property type="evidence" value="ECO:0007669"/>
    <property type="project" value="UniProtKB-UniRule"/>
</dbReference>
<dbReference type="CDD" id="cd02573">
    <property type="entry name" value="PseudoU_synth_EcTruB"/>
    <property type="match status" value="1"/>
</dbReference>
<sequence>MRRRRGEDIHGWLVVDKPLNISSAAVVGQLQKYFNAKKVGHGGTLDPLASGLLPIAFGRATKTVPYVMDGLKTYRFTLKMGEARDTDDAEGKVIAVSDKRPSDHDLHKALENFQGTIMQIPPIYSALKVGGKRAYALARAGQELDMVARPAYIDSFKLIERLTADLAVFEVVSGKGVYMRALARDIAKSCGTVGHIVALRRLHIGPFSESHAILLDKILLNEEKEQTLSLLYPVLVALADIPAVSLSDGEVLRLRNGQALNLHLQQDRLLQLSPEKGKVVRAMNGQEVIGLCSLEEGWLKPNRIL</sequence>
<evidence type="ECO:0000313" key="9">
    <source>
        <dbReference type="Proteomes" id="UP000516349"/>
    </source>
</evidence>
<comment type="function">
    <text evidence="5">Responsible for synthesis of pseudouridine from uracil-55 in the psi GC loop of transfer RNAs.</text>
</comment>
<dbReference type="GO" id="GO:1990481">
    <property type="term" value="P:mRNA pseudouridine synthesis"/>
    <property type="evidence" value="ECO:0007669"/>
    <property type="project" value="TreeGrafter"/>
</dbReference>
<evidence type="ECO:0000259" key="6">
    <source>
        <dbReference type="Pfam" id="PF01509"/>
    </source>
</evidence>
<dbReference type="KEGG" id="ebla:JGUZn3_04530"/>
<comment type="similarity">
    <text evidence="2 5">Belongs to the pseudouridine synthase TruB family. Type 1 subfamily.</text>
</comment>
<dbReference type="SUPFAM" id="SSF55120">
    <property type="entry name" value="Pseudouridine synthase"/>
    <property type="match status" value="1"/>
</dbReference>
<dbReference type="RefSeq" id="WP_203414131.1">
    <property type="nucleotide sequence ID" value="NZ_CP060244.1"/>
</dbReference>
<evidence type="ECO:0000256" key="2">
    <source>
        <dbReference type="ARBA" id="ARBA00005642"/>
    </source>
</evidence>
<dbReference type="GO" id="GO:0003723">
    <property type="term" value="F:RNA binding"/>
    <property type="evidence" value="ECO:0007669"/>
    <property type="project" value="InterPro"/>
</dbReference>
<feature type="domain" description="tRNA pseudouridylate synthase B C-terminal" evidence="7">
    <location>
        <begin position="180"/>
        <end position="221"/>
    </location>
</feature>
<dbReference type="InterPro" id="IPR032819">
    <property type="entry name" value="TruB_C"/>
</dbReference>